<dbReference type="PROSITE" id="PS50011">
    <property type="entry name" value="PROTEIN_KINASE_DOM"/>
    <property type="match status" value="1"/>
</dbReference>
<dbReference type="OrthoDB" id="1933550at2759"/>
<evidence type="ECO:0000256" key="16">
    <source>
        <dbReference type="ARBA" id="ARBA00023180"/>
    </source>
</evidence>
<comment type="subcellular location">
    <subcellularLocation>
        <location evidence="1">Cell membrane</location>
        <topology evidence="1">Single-pass type I membrane protein</topology>
    </subcellularLocation>
</comment>
<dbReference type="SMART" id="SM00220">
    <property type="entry name" value="S_TKc"/>
    <property type="match status" value="1"/>
</dbReference>
<dbReference type="GO" id="GO:0005524">
    <property type="term" value="F:ATP binding"/>
    <property type="evidence" value="ECO:0007669"/>
    <property type="project" value="UniProtKB-UniRule"/>
</dbReference>
<evidence type="ECO:0000256" key="8">
    <source>
        <dbReference type="ARBA" id="ARBA00022734"/>
    </source>
</evidence>
<evidence type="ECO:0000256" key="21">
    <source>
        <dbReference type="PROSITE-ProRule" id="PRU10141"/>
    </source>
</evidence>
<dbReference type="GO" id="GO:0048544">
    <property type="term" value="P:recognition of pollen"/>
    <property type="evidence" value="ECO:0007669"/>
    <property type="project" value="InterPro"/>
</dbReference>
<feature type="domain" description="Protein kinase" evidence="24">
    <location>
        <begin position="527"/>
        <end position="803"/>
    </location>
</feature>
<keyword evidence="11 19" id="KW-0067">ATP-binding</keyword>
<sequence>MKFPKGLLNALLLQLLLLQISTALDTISFDQSIKDGEFLISKNETFVLGFFSPGTSSNRYVGIWYKFSDDMVVWVANRDNPVNDTTGILTLGSDGNLVLLRNNSLGLPLWSTSVSVSSSSKNTIAAQLLDSGNFVLVQQESQNVLWQSSDHPTHILLASMKIGLDRKRGIDRYMTSWNSNNDPGTGNCSLRMEPNGSPQLILYKNEAKLWRSGQWNGIQWGGIPGMTPNNVFSISFINNQDEVTVTWKVLDPSIFSVITVDGSGQIQQLIWQGQQQGWVAVWSDPIDACDRYGKCGPFGNCDPYTVSGFNCTCFPGYEPNSPQDWDIRDGSGGCKRQEGSISMCRNGEGFVKMDHVKVPDTSAIKLERSLSLEACEKECLSNCSCLAYAVADVRNGGSGCMTWYGDLMDTKQFTEGGEALYVRADALVSAQYTKKSGGDSSANNKRLAIILGVSISVTSFLIIAVLCWFKRRRNKGRREQPKLLNDIASGSRSREDLPIENDVDEQRGKADLPFFYLSTIVEATEEFSSANMLGHGGFGIVYKGSLPDGQEIAVKRLSRNSGQGVEEFKNEVKLIAKLQHRNLVRLFGCCIDKEERMLIYEYMPNRSLDLFIFDKNKRSLLDWGKRFQIIIGIARGVLYLHQDSRLKIIHRDLKASNVLLDSSMNPKISDFGMARMFGDDQIEANTNRVVGTYGYMSPEYAMDGLYSTKSDVFSFGVLALEIICGKKNNFQFEDSYLNLVGQLWDLWIEGKALDIVDSSLGQSYPTHEVMRCIQIGLLCVQENAIDRPTMLDVVFMLGNETTLLRPKKAAFSFKNSAPDSSTSRGASSVNDVTVTVIEAR</sequence>
<dbReference type="InterPro" id="IPR001245">
    <property type="entry name" value="Ser-Thr/Tyr_kinase_cat_dom"/>
</dbReference>
<feature type="chain" id="PRO_5015121167" description="Receptor-like serine/threonine-protein kinase" evidence="23">
    <location>
        <begin position="24"/>
        <end position="840"/>
    </location>
</feature>
<evidence type="ECO:0000256" key="22">
    <source>
        <dbReference type="SAM" id="Phobius"/>
    </source>
</evidence>
<comment type="caution">
    <text evidence="28">The sequence shown here is derived from an EMBL/GenBank/DDBJ whole genome shotgun (WGS) entry which is preliminary data.</text>
</comment>
<evidence type="ECO:0000256" key="3">
    <source>
        <dbReference type="ARBA" id="ARBA00022527"/>
    </source>
</evidence>
<dbReference type="PANTHER" id="PTHR27002">
    <property type="entry name" value="RECEPTOR-LIKE SERINE/THREONINE-PROTEIN KINASE SD1-8"/>
    <property type="match status" value="1"/>
</dbReference>
<keyword evidence="14" id="KW-1015">Disulfide bond</keyword>
<name>A0A2P6Q367_ROSCH</name>
<dbReference type="PIRSF" id="PIRSF000641">
    <property type="entry name" value="SRK"/>
    <property type="match status" value="1"/>
</dbReference>
<dbReference type="SUPFAM" id="SSF51110">
    <property type="entry name" value="alpha-D-mannose-specific plant lectins"/>
    <property type="match status" value="1"/>
</dbReference>
<dbReference type="FunFam" id="1.10.510.10:FF:000060">
    <property type="entry name" value="G-type lectin S-receptor-like serine/threonine-protein kinase"/>
    <property type="match status" value="1"/>
</dbReference>
<dbReference type="PROSITE" id="PS00108">
    <property type="entry name" value="PROTEIN_KINASE_ST"/>
    <property type="match status" value="1"/>
</dbReference>
<evidence type="ECO:0000256" key="7">
    <source>
        <dbReference type="ARBA" id="ARBA00022729"/>
    </source>
</evidence>
<comment type="caution">
    <text evidence="20">Lacks conserved residue(s) required for the propagation of feature annotation.</text>
</comment>
<proteinExistence type="inferred from homology"/>
<evidence type="ECO:0000256" key="9">
    <source>
        <dbReference type="ARBA" id="ARBA00022741"/>
    </source>
</evidence>
<dbReference type="Pfam" id="PF00954">
    <property type="entry name" value="S_locus_glycop"/>
    <property type="match status" value="1"/>
</dbReference>
<evidence type="ECO:0000256" key="18">
    <source>
        <dbReference type="ARBA" id="ARBA00048679"/>
    </source>
</evidence>
<dbReference type="CDD" id="cd14066">
    <property type="entry name" value="STKc_IRAK"/>
    <property type="match status" value="1"/>
</dbReference>
<evidence type="ECO:0000256" key="12">
    <source>
        <dbReference type="ARBA" id="ARBA00022989"/>
    </source>
</evidence>
<dbReference type="InterPro" id="IPR008271">
    <property type="entry name" value="Ser/Thr_kinase_AS"/>
</dbReference>
<feature type="domain" description="Bulb-type lectin" evidence="26">
    <location>
        <begin position="24"/>
        <end position="149"/>
    </location>
</feature>
<dbReference type="InterPro" id="IPR011009">
    <property type="entry name" value="Kinase-like_dom_sf"/>
</dbReference>
<reference evidence="28 29" key="1">
    <citation type="journal article" date="2018" name="Nat. Genet.">
        <title>The Rosa genome provides new insights in the design of modern roses.</title>
        <authorList>
            <person name="Bendahmane M."/>
        </authorList>
    </citation>
    <scope>NUCLEOTIDE SEQUENCE [LARGE SCALE GENOMIC DNA]</scope>
    <source>
        <strain evidence="29">cv. Old Blush</strain>
    </source>
</reference>
<evidence type="ECO:0000256" key="20">
    <source>
        <dbReference type="PROSITE-ProRule" id="PRU00076"/>
    </source>
</evidence>
<keyword evidence="15" id="KW-0675">Receptor</keyword>
<keyword evidence="9 19" id="KW-0547">Nucleotide-binding</keyword>
<evidence type="ECO:0000256" key="19">
    <source>
        <dbReference type="PIRNR" id="PIRNR000641"/>
    </source>
</evidence>
<feature type="signal peptide" evidence="23">
    <location>
        <begin position="1"/>
        <end position="23"/>
    </location>
</feature>
<dbReference type="EC" id="2.7.11.1" evidence="19"/>
<dbReference type="OMA" id="GNCSLRM"/>
<dbReference type="PROSITE" id="PS00107">
    <property type="entry name" value="PROTEIN_KINASE_ATP"/>
    <property type="match status" value="1"/>
</dbReference>
<accession>A0A2P6Q367</accession>
<keyword evidence="13 22" id="KW-0472">Membrane</keyword>
<dbReference type="Proteomes" id="UP000238479">
    <property type="component" value="Chromosome 5"/>
</dbReference>
<dbReference type="InterPro" id="IPR024171">
    <property type="entry name" value="SRK-like_kinase"/>
</dbReference>
<dbReference type="EMBL" id="PDCK01000043">
    <property type="protein sequence ID" value="PRQ28628.1"/>
    <property type="molecule type" value="Genomic_DNA"/>
</dbReference>
<dbReference type="Gene3D" id="1.10.510.10">
    <property type="entry name" value="Transferase(Phosphotransferase) domain 1"/>
    <property type="match status" value="1"/>
</dbReference>
<keyword evidence="6 22" id="KW-0812">Transmembrane</keyword>
<feature type="domain" description="EGF-like" evidence="25">
    <location>
        <begin position="285"/>
        <end position="323"/>
    </location>
</feature>
<evidence type="ECO:0000256" key="5">
    <source>
        <dbReference type="ARBA" id="ARBA00022679"/>
    </source>
</evidence>
<dbReference type="PROSITE" id="PS50026">
    <property type="entry name" value="EGF_3"/>
    <property type="match status" value="1"/>
</dbReference>
<protein>
    <recommendedName>
        <fullName evidence="19">Receptor-like serine/threonine-protein kinase</fullName>
        <ecNumber evidence="19">2.7.11.1</ecNumber>
    </recommendedName>
</protein>
<evidence type="ECO:0000259" key="24">
    <source>
        <dbReference type="PROSITE" id="PS50011"/>
    </source>
</evidence>
<dbReference type="SMR" id="A0A2P6Q367"/>
<evidence type="ECO:0000256" key="23">
    <source>
        <dbReference type="SAM" id="SignalP"/>
    </source>
</evidence>
<dbReference type="Gene3D" id="3.30.200.20">
    <property type="entry name" value="Phosphorylase Kinase, domain 1"/>
    <property type="match status" value="1"/>
</dbReference>
<dbReference type="CDD" id="cd00054">
    <property type="entry name" value="EGF_CA"/>
    <property type="match status" value="1"/>
</dbReference>
<evidence type="ECO:0000259" key="26">
    <source>
        <dbReference type="PROSITE" id="PS50927"/>
    </source>
</evidence>
<gene>
    <name evidence="28" type="ORF">RchiOBHm_Chr5g0005051</name>
</gene>
<dbReference type="CDD" id="cd00028">
    <property type="entry name" value="B_lectin"/>
    <property type="match status" value="1"/>
</dbReference>
<comment type="similarity">
    <text evidence="19">Belongs to the protein kinase superfamily. Ser/Thr protein kinase family.</text>
</comment>
<dbReference type="SMART" id="SM00108">
    <property type="entry name" value="B_lectin"/>
    <property type="match status" value="1"/>
</dbReference>
<feature type="binding site" evidence="21">
    <location>
        <position position="555"/>
    </location>
    <ligand>
        <name>ATP</name>
        <dbReference type="ChEBI" id="CHEBI:30616"/>
    </ligand>
</feature>
<dbReference type="GO" id="GO:0030246">
    <property type="term" value="F:carbohydrate binding"/>
    <property type="evidence" value="ECO:0007669"/>
    <property type="project" value="UniProtKB-KW"/>
</dbReference>
<keyword evidence="4 20" id="KW-0245">EGF-like domain</keyword>
<keyword evidence="8" id="KW-0430">Lectin</keyword>
<evidence type="ECO:0000256" key="10">
    <source>
        <dbReference type="ARBA" id="ARBA00022777"/>
    </source>
</evidence>
<evidence type="ECO:0000256" key="15">
    <source>
        <dbReference type="ARBA" id="ARBA00023170"/>
    </source>
</evidence>
<feature type="domain" description="Apple" evidence="27">
    <location>
        <begin position="344"/>
        <end position="426"/>
    </location>
</feature>
<keyword evidence="10 19" id="KW-0418">Kinase</keyword>
<dbReference type="Gene3D" id="2.90.10.10">
    <property type="entry name" value="Bulb-type lectin domain"/>
    <property type="match status" value="1"/>
</dbReference>
<dbReference type="InterPro" id="IPR000858">
    <property type="entry name" value="S_locus_glycoprot_dom"/>
</dbReference>
<keyword evidence="2" id="KW-1003">Cell membrane</keyword>
<evidence type="ECO:0000313" key="29">
    <source>
        <dbReference type="Proteomes" id="UP000238479"/>
    </source>
</evidence>
<evidence type="ECO:0000259" key="25">
    <source>
        <dbReference type="PROSITE" id="PS50026"/>
    </source>
</evidence>
<evidence type="ECO:0000256" key="11">
    <source>
        <dbReference type="ARBA" id="ARBA00022840"/>
    </source>
</evidence>
<dbReference type="InterPro" id="IPR000719">
    <property type="entry name" value="Prot_kinase_dom"/>
</dbReference>
<evidence type="ECO:0000256" key="4">
    <source>
        <dbReference type="ARBA" id="ARBA00022536"/>
    </source>
</evidence>
<keyword evidence="7 23" id="KW-0732">Signal</keyword>
<evidence type="ECO:0000256" key="14">
    <source>
        <dbReference type="ARBA" id="ARBA00023157"/>
    </source>
</evidence>
<dbReference type="PROSITE" id="PS50927">
    <property type="entry name" value="BULB_LECTIN"/>
    <property type="match status" value="1"/>
</dbReference>
<dbReference type="GO" id="GO:0005886">
    <property type="term" value="C:plasma membrane"/>
    <property type="evidence" value="ECO:0007669"/>
    <property type="project" value="UniProtKB-SubCell"/>
</dbReference>
<dbReference type="InterPro" id="IPR017441">
    <property type="entry name" value="Protein_kinase_ATP_BS"/>
</dbReference>
<dbReference type="Pfam" id="PF01453">
    <property type="entry name" value="B_lectin"/>
    <property type="match status" value="1"/>
</dbReference>
<keyword evidence="12 22" id="KW-1133">Transmembrane helix</keyword>
<dbReference type="InterPro" id="IPR000742">
    <property type="entry name" value="EGF"/>
</dbReference>
<dbReference type="GO" id="GO:0004674">
    <property type="term" value="F:protein serine/threonine kinase activity"/>
    <property type="evidence" value="ECO:0007669"/>
    <property type="project" value="UniProtKB-KW"/>
</dbReference>
<dbReference type="InterPro" id="IPR036426">
    <property type="entry name" value="Bulb-type_lectin_dom_sf"/>
</dbReference>
<dbReference type="GO" id="GO:0106310">
    <property type="term" value="F:protein serine kinase activity"/>
    <property type="evidence" value="ECO:0007669"/>
    <property type="project" value="RHEA"/>
</dbReference>
<dbReference type="PROSITE" id="PS50948">
    <property type="entry name" value="PAN"/>
    <property type="match status" value="1"/>
</dbReference>
<evidence type="ECO:0000256" key="6">
    <source>
        <dbReference type="ARBA" id="ARBA00022692"/>
    </source>
</evidence>
<dbReference type="InterPro" id="IPR001480">
    <property type="entry name" value="Bulb-type_lectin_dom"/>
</dbReference>
<evidence type="ECO:0000256" key="2">
    <source>
        <dbReference type="ARBA" id="ARBA00022475"/>
    </source>
</evidence>
<dbReference type="Pfam" id="PF08276">
    <property type="entry name" value="PAN_2"/>
    <property type="match status" value="1"/>
</dbReference>
<dbReference type="Gramene" id="PRQ28628">
    <property type="protein sequence ID" value="PRQ28628"/>
    <property type="gene ID" value="RchiOBHm_Chr5g0005051"/>
</dbReference>
<dbReference type="CDD" id="cd01098">
    <property type="entry name" value="PAN_AP_plant"/>
    <property type="match status" value="1"/>
</dbReference>
<dbReference type="InterPro" id="IPR003609">
    <property type="entry name" value="Pan_app"/>
</dbReference>
<comment type="catalytic activity">
    <reaction evidence="18 19">
        <text>L-seryl-[protein] + ATP = O-phospho-L-seryl-[protein] + ADP + H(+)</text>
        <dbReference type="Rhea" id="RHEA:17989"/>
        <dbReference type="Rhea" id="RHEA-COMP:9863"/>
        <dbReference type="Rhea" id="RHEA-COMP:11604"/>
        <dbReference type="ChEBI" id="CHEBI:15378"/>
        <dbReference type="ChEBI" id="CHEBI:29999"/>
        <dbReference type="ChEBI" id="CHEBI:30616"/>
        <dbReference type="ChEBI" id="CHEBI:83421"/>
        <dbReference type="ChEBI" id="CHEBI:456216"/>
        <dbReference type="EC" id="2.7.11.1"/>
    </reaction>
</comment>
<keyword evidence="16" id="KW-0325">Glycoprotein</keyword>
<organism evidence="28 29">
    <name type="scientific">Rosa chinensis</name>
    <name type="common">China rose</name>
    <dbReference type="NCBI Taxonomy" id="74649"/>
    <lineage>
        <taxon>Eukaryota</taxon>
        <taxon>Viridiplantae</taxon>
        <taxon>Streptophyta</taxon>
        <taxon>Embryophyta</taxon>
        <taxon>Tracheophyta</taxon>
        <taxon>Spermatophyta</taxon>
        <taxon>Magnoliopsida</taxon>
        <taxon>eudicotyledons</taxon>
        <taxon>Gunneridae</taxon>
        <taxon>Pentapetalae</taxon>
        <taxon>rosids</taxon>
        <taxon>fabids</taxon>
        <taxon>Rosales</taxon>
        <taxon>Rosaceae</taxon>
        <taxon>Rosoideae</taxon>
        <taxon>Rosoideae incertae sedis</taxon>
        <taxon>Rosa</taxon>
    </lineage>
</organism>
<evidence type="ECO:0000313" key="28">
    <source>
        <dbReference type="EMBL" id="PRQ28628.1"/>
    </source>
</evidence>
<dbReference type="AlphaFoldDB" id="A0A2P6Q367"/>
<dbReference type="PANTHER" id="PTHR27002:SF981">
    <property type="entry name" value="NON-SPECIFIC SERINE_THREONINE PROTEIN KINASE"/>
    <property type="match status" value="1"/>
</dbReference>
<dbReference type="SUPFAM" id="SSF56112">
    <property type="entry name" value="Protein kinase-like (PK-like)"/>
    <property type="match status" value="1"/>
</dbReference>
<dbReference type="Pfam" id="PF07714">
    <property type="entry name" value="PK_Tyr_Ser-Thr"/>
    <property type="match status" value="1"/>
</dbReference>
<evidence type="ECO:0000259" key="27">
    <source>
        <dbReference type="PROSITE" id="PS50948"/>
    </source>
</evidence>
<dbReference type="FunFam" id="2.90.10.10:FF:000005">
    <property type="entry name" value="G-type lectin S-receptor-like serine/threonine-protein kinase"/>
    <property type="match status" value="1"/>
</dbReference>
<evidence type="ECO:0000256" key="1">
    <source>
        <dbReference type="ARBA" id="ARBA00004251"/>
    </source>
</evidence>
<feature type="transmembrane region" description="Helical" evidence="22">
    <location>
        <begin position="447"/>
        <end position="469"/>
    </location>
</feature>
<keyword evidence="29" id="KW-1185">Reference proteome</keyword>
<keyword evidence="5 19" id="KW-0808">Transferase</keyword>
<dbReference type="SMART" id="SM00473">
    <property type="entry name" value="PAN_AP"/>
    <property type="match status" value="1"/>
</dbReference>
<evidence type="ECO:0000256" key="17">
    <source>
        <dbReference type="ARBA" id="ARBA00047899"/>
    </source>
</evidence>
<evidence type="ECO:0000256" key="13">
    <source>
        <dbReference type="ARBA" id="ARBA00023136"/>
    </source>
</evidence>
<dbReference type="FunFam" id="3.30.200.20:FF:000330">
    <property type="entry name" value="G-type lectin S-receptor-like serine/threonine-protein kinase At4g03230"/>
    <property type="match status" value="1"/>
</dbReference>
<comment type="catalytic activity">
    <reaction evidence="17 19">
        <text>L-threonyl-[protein] + ATP = O-phospho-L-threonyl-[protein] + ADP + H(+)</text>
        <dbReference type="Rhea" id="RHEA:46608"/>
        <dbReference type="Rhea" id="RHEA-COMP:11060"/>
        <dbReference type="Rhea" id="RHEA-COMP:11605"/>
        <dbReference type="ChEBI" id="CHEBI:15378"/>
        <dbReference type="ChEBI" id="CHEBI:30013"/>
        <dbReference type="ChEBI" id="CHEBI:30616"/>
        <dbReference type="ChEBI" id="CHEBI:61977"/>
        <dbReference type="ChEBI" id="CHEBI:456216"/>
        <dbReference type="EC" id="2.7.11.1"/>
    </reaction>
</comment>
<keyword evidence="3 19" id="KW-0723">Serine/threonine-protein kinase</keyword>